<dbReference type="Proteomes" id="UP000813462">
    <property type="component" value="Unassembled WGS sequence"/>
</dbReference>
<keyword evidence="1" id="KW-1133">Transmembrane helix</keyword>
<proteinExistence type="predicted"/>
<evidence type="ECO:0000313" key="3">
    <source>
        <dbReference type="Proteomes" id="UP000813462"/>
    </source>
</evidence>
<dbReference type="AlphaFoldDB" id="A0A978VQD3"/>
<reference evidence="2" key="1">
    <citation type="journal article" date="2021" name="Front. Plant Sci.">
        <title>Chromosome-Scale Genome Assembly for Chinese Sour Jujube and Insights Into Its Genome Evolution and Domestication Signature.</title>
        <authorList>
            <person name="Shen L.-Y."/>
            <person name="Luo H."/>
            <person name="Wang X.-L."/>
            <person name="Wang X.-M."/>
            <person name="Qiu X.-J."/>
            <person name="Liu H."/>
            <person name="Zhou S.-S."/>
            <person name="Jia K.-H."/>
            <person name="Nie S."/>
            <person name="Bao Y.-T."/>
            <person name="Zhang R.-G."/>
            <person name="Yun Q.-Z."/>
            <person name="Chai Y.-H."/>
            <person name="Lu J.-Y."/>
            <person name="Li Y."/>
            <person name="Zhao S.-W."/>
            <person name="Mao J.-F."/>
            <person name="Jia S.-G."/>
            <person name="Mao Y.-M."/>
        </authorList>
    </citation>
    <scope>NUCLEOTIDE SEQUENCE</scope>
    <source>
        <strain evidence="2">AT0</strain>
        <tissue evidence="2">Leaf</tissue>
    </source>
</reference>
<comment type="caution">
    <text evidence="2">The sequence shown here is derived from an EMBL/GenBank/DDBJ whole genome shotgun (WGS) entry which is preliminary data.</text>
</comment>
<dbReference type="GO" id="GO:0042765">
    <property type="term" value="C:GPI-anchor transamidase complex"/>
    <property type="evidence" value="ECO:0007669"/>
    <property type="project" value="InterPro"/>
</dbReference>
<evidence type="ECO:0000256" key="1">
    <source>
        <dbReference type="SAM" id="Phobius"/>
    </source>
</evidence>
<dbReference type="InterPro" id="IPR007246">
    <property type="entry name" value="Gaa1"/>
</dbReference>
<keyword evidence="1" id="KW-0812">Transmembrane</keyword>
<dbReference type="Pfam" id="PF04114">
    <property type="entry name" value="Gaa1"/>
    <property type="match status" value="1"/>
</dbReference>
<dbReference type="PANTHER" id="PTHR13304">
    <property type="entry name" value="GLYCOSYLPHOSPHATIDYLINOSITOL ANCHOR ATTACHMENT 1 PROTEIN"/>
    <property type="match status" value="1"/>
</dbReference>
<accession>A0A978VQD3</accession>
<gene>
    <name evidence="2" type="ORF">FEM48_Zijuj03G0126900</name>
</gene>
<protein>
    <submittedName>
        <fullName evidence="2">Uncharacterized protein</fullName>
    </submittedName>
</protein>
<keyword evidence="1" id="KW-0472">Membrane</keyword>
<name>A0A978VQD3_ZIZJJ</name>
<evidence type="ECO:0000313" key="2">
    <source>
        <dbReference type="EMBL" id="KAH7537758.1"/>
    </source>
</evidence>
<feature type="transmembrane region" description="Helical" evidence="1">
    <location>
        <begin position="56"/>
        <end position="79"/>
    </location>
</feature>
<dbReference type="EMBL" id="JAEACU010000003">
    <property type="protein sequence ID" value="KAH7537758.1"/>
    <property type="molecule type" value="Genomic_DNA"/>
</dbReference>
<organism evidence="2 3">
    <name type="scientific">Ziziphus jujuba var. spinosa</name>
    <dbReference type="NCBI Taxonomy" id="714518"/>
    <lineage>
        <taxon>Eukaryota</taxon>
        <taxon>Viridiplantae</taxon>
        <taxon>Streptophyta</taxon>
        <taxon>Embryophyta</taxon>
        <taxon>Tracheophyta</taxon>
        <taxon>Spermatophyta</taxon>
        <taxon>Magnoliopsida</taxon>
        <taxon>eudicotyledons</taxon>
        <taxon>Gunneridae</taxon>
        <taxon>Pentapetalae</taxon>
        <taxon>rosids</taxon>
        <taxon>fabids</taxon>
        <taxon>Rosales</taxon>
        <taxon>Rhamnaceae</taxon>
        <taxon>Paliureae</taxon>
        <taxon>Ziziphus</taxon>
    </lineage>
</organism>
<dbReference type="PANTHER" id="PTHR13304:SF0">
    <property type="entry name" value="GLYCOSYLPHOSPHATIDYLINOSITOL ANCHOR ATTACHMENT 1 PROTEIN"/>
    <property type="match status" value="1"/>
</dbReference>
<dbReference type="GO" id="GO:0016255">
    <property type="term" value="P:attachment of GPI anchor to protein"/>
    <property type="evidence" value="ECO:0007669"/>
    <property type="project" value="TreeGrafter"/>
</dbReference>
<sequence length="308" mass="34132">MRRYRHIRNLRVWRQLAVGGDSNGADAAMEMVLVLRRLALGGDDNGVATWDFSSSFLGALSIVCYTAGVLALLLLPVLAKNTYISKNALMPGSENPMLSSQNVSEANKWVKDVIALNSKSRGAGISTCRSQAHVSRGFNGEALSLGIAYSVFSLLTRVTWLAKDLVWLGTNSQHGEYAAVAAWLREYHTPLFTRLRTADVEICLEINNVHKVEESPIAERKIYDEFRCAGTMAAAFVIKVVDKKEQFEDSFSIYAEASNGQMPNLDLINIVNYLAVHRQGLWAKVDKMWSVLDSKWLNILGELFKSAG</sequence>